<feature type="transmembrane region" description="Helical" evidence="10">
    <location>
        <begin position="57"/>
        <end position="77"/>
    </location>
</feature>
<dbReference type="AlphaFoldDB" id="A0A075USG5"/>
<protein>
    <submittedName>
        <fullName evidence="12">Sodium/hydrogen exchanger</fullName>
    </submittedName>
</protein>
<comment type="subcellular location">
    <subcellularLocation>
        <location evidence="1">Cell membrane</location>
        <topology evidence="1">Multi-pass membrane protein</topology>
    </subcellularLocation>
</comment>
<feature type="transmembrane region" description="Helical" evidence="10">
    <location>
        <begin position="208"/>
        <end position="227"/>
    </location>
</feature>
<feature type="domain" description="Cation/H+ exchanger transmembrane" evidence="11">
    <location>
        <begin position="15"/>
        <end position="452"/>
    </location>
</feature>
<evidence type="ECO:0000256" key="3">
    <source>
        <dbReference type="ARBA" id="ARBA00022475"/>
    </source>
</evidence>
<dbReference type="Gene3D" id="6.10.140.1330">
    <property type="match status" value="1"/>
</dbReference>
<sequence length="580" mass="61473">MNPVNLTLVVVLGVVSIVLVAAFSERLNVAAPLSLVVAGIGLSFLPGVPHPEVEPELILAGVLPPLLYSAAVNMPVVDFRRNIRPITGLAVLLVVGTTLGAGWLFHELIPDIGWPAAFALGAVISPTDAVAATSVGRRLGLPPRLLTVLEGEGLVNDASALVLLRSAVAAVAGSVSVWGIVGEFVFAVVVAVGIGLLVGIVNVRVRALLGNAVLNTAISFVVPFIAFLPAEEAGASGVLAVVVAGLVTGHLAPRHLRATDRLAEAVNWRTAAFLLESAMFLLMGLSVKTLIDEVHDDGSSVWRALGIGLAASALVIVARIVFVGPLVGGLYREQRKAARFKPRLETTQAVLRGDESNPAVTERLDKASPRRVAHFRKRLDRAAADVEFRLTETLGWRGGVVLGWAGMRGAITLAAAQTLPQDTPDRALLVLIAYVVATTTLLVQGMTLPAVIRAARVPSEDPGRLRREYVRLTTELADAATSLLDDPGLEDPGNGPFGDRVVDRVRSDVRVPPASPGDRPAPEQIEQYLRLRLRVLTEQSERLQHARSSGAYSSEALSRAQTALDVEMARLEQLADRPIS</sequence>
<dbReference type="RefSeq" id="WP_228694919.1">
    <property type="nucleotide sequence ID" value="NZ_CP008953.1"/>
</dbReference>
<proteinExistence type="predicted"/>
<dbReference type="GO" id="GO:0015385">
    <property type="term" value="F:sodium:proton antiporter activity"/>
    <property type="evidence" value="ECO:0007669"/>
    <property type="project" value="InterPro"/>
</dbReference>
<keyword evidence="3" id="KW-1003">Cell membrane</keyword>
<feature type="transmembrane region" description="Helical" evidence="10">
    <location>
        <begin position="6"/>
        <end position="22"/>
    </location>
</feature>
<organism evidence="12 13">
    <name type="scientific">Amycolatopsis japonica</name>
    <dbReference type="NCBI Taxonomy" id="208439"/>
    <lineage>
        <taxon>Bacteria</taxon>
        <taxon>Bacillati</taxon>
        <taxon>Actinomycetota</taxon>
        <taxon>Actinomycetes</taxon>
        <taxon>Pseudonocardiales</taxon>
        <taxon>Pseudonocardiaceae</taxon>
        <taxon>Amycolatopsis</taxon>
        <taxon>Amycolatopsis japonica group</taxon>
    </lineage>
</organism>
<dbReference type="GO" id="GO:0005886">
    <property type="term" value="C:plasma membrane"/>
    <property type="evidence" value="ECO:0007669"/>
    <property type="project" value="UniProtKB-SubCell"/>
</dbReference>
<evidence type="ECO:0000256" key="9">
    <source>
        <dbReference type="ARBA" id="ARBA00023201"/>
    </source>
</evidence>
<feature type="transmembrane region" description="Helical" evidence="10">
    <location>
        <begin position="427"/>
        <end position="452"/>
    </location>
</feature>
<dbReference type="GO" id="GO:0051453">
    <property type="term" value="P:regulation of intracellular pH"/>
    <property type="evidence" value="ECO:0007669"/>
    <property type="project" value="TreeGrafter"/>
</dbReference>
<dbReference type="GO" id="GO:0098719">
    <property type="term" value="P:sodium ion import across plasma membrane"/>
    <property type="evidence" value="ECO:0007669"/>
    <property type="project" value="TreeGrafter"/>
</dbReference>
<feature type="transmembrane region" description="Helical" evidence="10">
    <location>
        <begin position="303"/>
        <end position="331"/>
    </location>
</feature>
<dbReference type="PANTHER" id="PTHR10110">
    <property type="entry name" value="SODIUM/HYDROGEN EXCHANGER"/>
    <property type="match status" value="1"/>
</dbReference>
<dbReference type="InterPro" id="IPR006153">
    <property type="entry name" value="Cation/H_exchanger_TM"/>
</dbReference>
<dbReference type="Proteomes" id="UP000028492">
    <property type="component" value="Chromosome"/>
</dbReference>
<dbReference type="PANTHER" id="PTHR10110:SF86">
    <property type="entry name" value="SODIUM_HYDROGEN EXCHANGER 7"/>
    <property type="match status" value="1"/>
</dbReference>
<dbReference type="eggNOG" id="COG0025">
    <property type="taxonomic scope" value="Bacteria"/>
</dbReference>
<keyword evidence="6" id="KW-0915">Sodium</keyword>
<evidence type="ECO:0000256" key="2">
    <source>
        <dbReference type="ARBA" id="ARBA00022448"/>
    </source>
</evidence>
<evidence type="ECO:0000259" key="11">
    <source>
        <dbReference type="Pfam" id="PF00999"/>
    </source>
</evidence>
<evidence type="ECO:0000256" key="10">
    <source>
        <dbReference type="SAM" id="Phobius"/>
    </source>
</evidence>
<keyword evidence="4 10" id="KW-0812">Transmembrane</keyword>
<evidence type="ECO:0000256" key="6">
    <source>
        <dbReference type="ARBA" id="ARBA00023053"/>
    </source>
</evidence>
<feature type="transmembrane region" description="Helical" evidence="10">
    <location>
        <begin position="233"/>
        <end position="252"/>
    </location>
</feature>
<keyword evidence="8 10" id="KW-0472">Membrane</keyword>
<feature type="transmembrane region" description="Helical" evidence="10">
    <location>
        <begin position="29"/>
        <end position="45"/>
    </location>
</feature>
<feature type="transmembrane region" description="Helical" evidence="10">
    <location>
        <begin position="184"/>
        <end position="201"/>
    </location>
</feature>
<evidence type="ECO:0000313" key="13">
    <source>
        <dbReference type="Proteomes" id="UP000028492"/>
    </source>
</evidence>
<gene>
    <name evidence="12" type="ORF">AJAP_12570</name>
</gene>
<evidence type="ECO:0000256" key="1">
    <source>
        <dbReference type="ARBA" id="ARBA00004651"/>
    </source>
</evidence>
<evidence type="ECO:0000256" key="8">
    <source>
        <dbReference type="ARBA" id="ARBA00023136"/>
    </source>
</evidence>
<dbReference type="InterPro" id="IPR018422">
    <property type="entry name" value="Cation/H_exchanger_CPA1"/>
</dbReference>
<evidence type="ECO:0000256" key="4">
    <source>
        <dbReference type="ARBA" id="ARBA00022692"/>
    </source>
</evidence>
<dbReference type="GO" id="GO:0015386">
    <property type="term" value="F:potassium:proton antiporter activity"/>
    <property type="evidence" value="ECO:0007669"/>
    <property type="project" value="TreeGrafter"/>
</dbReference>
<evidence type="ECO:0000313" key="12">
    <source>
        <dbReference type="EMBL" id="AIG75396.1"/>
    </source>
</evidence>
<evidence type="ECO:0000256" key="7">
    <source>
        <dbReference type="ARBA" id="ARBA00023065"/>
    </source>
</evidence>
<evidence type="ECO:0000256" key="5">
    <source>
        <dbReference type="ARBA" id="ARBA00022989"/>
    </source>
</evidence>
<feature type="transmembrane region" description="Helical" evidence="10">
    <location>
        <begin position="89"/>
        <end position="106"/>
    </location>
</feature>
<dbReference type="KEGG" id="aja:AJAP_12570"/>
<name>A0A075USG5_9PSEU</name>
<reference evidence="12 13" key="1">
    <citation type="journal article" date="2014" name="J. Biotechnol.">
        <title>Complete genome sequence of the actinobacterium Amycolatopsis japonica MG417-CF17(T) (=DSM 44213T) producing (S,S)-N,N'-ethylenediaminedisuccinic acid.</title>
        <authorList>
            <person name="Stegmann E."/>
            <person name="Albersmeier A."/>
            <person name="Spohn M."/>
            <person name="Gert H."/>
            <person name="Weber T."/>
            <person name="Wohlleben W."/>
            <person name="Kalinowski J."/>
            <person name="Ruckert C."/>
        </authorList>
    </citation>
    <scope>NUCLEOTIDE SEQUENCE [LARGE SCALE GENOMIC DNA]</scope>
    <source>
        <strain evidence="13">MG417-CF17 (DSM 44213)</strain>
    </source>
</reference>
<keyword evidence="2" id="KW-0813">Transport</keyword>
<dbReference type="Pfam" id="PF00999">
    <property type="entry name" value="Na_H_Exchanger"/>
    <property type="match status" value="1"/>
</dbReference>
<keyword evidence="9" id="KW-0739">Sodium transport</keyword>
<keyword evidence="7" id="KW-0406">Ion transport</keyword>
<accession>A0A075USG5</accession>
<dbReference type="STRING" id="208439.AJAP_12570"/>
<keyword evidence="5 10" id="KW-1133">Transmembrane helix</keyword>
<dbReference type="HOGENOM" id="CLU_005912_8_2_11"/>
<feature type="transmembrane region" description="Helical" evidence="10">
    <location>
        <begin position="273"/>
        <end position="291"/>
    </location>
</feature>
<dbReference type="EMBL" id="CP008953">
    <property type="protein sequence ID" value="AIG75396.1"/>
    <property type="molecule type" value="Genomic_DNA"/>
</dbReference>
<keyword evidence="13" id="KW-1185">Reference proteome</keyword>